<dbReference type="EMBL" id="CP137555">
    <property type="protein sequence ID" value="WOX04845.1"/>
    <property type="molecule type" value="Genomic_DNA"/>
</dbReference>
<keyword evidence="6 7" id="KW-0472">Membrane</keyword>
<feature type="transmembrane region" description="Helical" evidence="7">
    <location>
        <begin position="289"/>
        <end position="310"/>
    </location>
</feature>
<feature type="domain" description="Bacterial sugar transferase" evidence="8">
    <location>
        <begin position="284"/>
        <end position="466"/>
    </location>
</feature>
<organism evidence="9 10">
    <name type="scientific">Microbulbifer pacificus</name>
    <dbReference type="NCBI Taxonomy" id="407164"/>
    <lineage>
        <taxon>Bacteria</taxon>
        <taxon>Pseudomonadati</taxon>
        <taxon>Pseudomonadota</taxon>
        <taxon>Gammaproteobacteria</taxon>
        <taxon>Cellvibrionales</taxon>
        <taxon>Microbulbiferaceae</taxon>
        <taxon>Microbulbifer</taxon>
    </lineage>
</organism>
<dbReference type="Proteomes" id="UP001302477">
    <property type="component" value="Chromosome"/>
</dbReference>
<keyword evidence="4 7" id="KW-0812">Transmembrane</keyword>
<dbReference type="InterPro" id="IPR017473">
    <property type="entry name" value="Undecaprenyl-P_gluc_Ptfrase"/>
</dbReference>
<dbReference type="PANTHER" id="PTHR30576:SF21">
    <property type="entry name" value="UDP-GLUCOSE:UNDECAPRENYL-PHOSPHATE GLUCOSE-1-PHOSPHATE TRANSFERASE"/>
    <property type="match status" value="1"/>
</dbReference>
<feature type="transmembrane region" description="Helical" evidence="7">
    <location>
        <begin position="21"/>
        <end position="43"/>
    </location>
</feature>
<reference evidence="9 10" key="1">
    <citation type="submission" date="2023-10" db="EMBL/GenBank/DDBJ databases">
        <title>Description of Microbulbifer bruguierae sp. nov., isolated from the sediments of mangrove plant Bruguiera sexangula and comparative genomic analyses of the genus Microbulbifer.</title>
        <authorList>
            <person name="Long M."/>
        </authorList>
    </citation>
    <scope>NUCLEOTIDE SEQUENCE [LARGE SCALE GENOMIC DNA]</scope>
    <source>
        <strain evidence="9 10">SPO729</strain>
    </source>
</reference>
<dbReference type="InterPro" id="IPR003362">
    <property type="entry name" value="Bact_transf"/>
</dbReference>
<feature type="transmembrane region" description="Helical" evidence="7">
    <location>
        <begin position="108"/>
        <end position="132"/>
    </location>
</feature>
<dbReference type="EC" id="2.7.8.31" evidence="9"/>
<keyword evidence="10" id="KW-1185">Reference proteome</keyword>
<evidence type="ECO:0000256" key="2">
    <source>
        <dbReference type="ARBA" id="ARBA00006464"/>
    </source>
</evidence>
<dbReference type="GO" id="GO:0016020">
    <property type="term" value="C:membrane"/>
    <property type="evidence" value="ECO:0007669"/>
    <property type="project" value="UniProtKB-SubCell"/>
</dbReference>
<dbReference type="GO" id="GO:0089702">
    <property type="term" value="F:undecaprenyl-phosphate glucose phosphotransferase activity"/>
    <property type="evidence" value="ECO:0007669"/>
    <property type="project" value="UniProtKB-EC"/>
</dbReference>
<dbReference type="Gene3D" id="3.40.50.720">
    <property type="entry name" value="NAD(P)-binding Rossmann-like Domain"/>
    <property type="match status" value="1"/>
</dbReference>
<protein>
    <submittedName>
        <fullName evidence="9">Undecaprenyl-phosphate glucose phosphotransferase</fullName>
        <ecNumber evidence="9">2.7.8.31</ecNumber>
    </submittedName>
</protein>
<dbReference type="InterPro" id="IPR036291">
    <property type="entry name" value="NAD(P)-bd_dom_sf"/>
</dbReference>
<dbReference type="NCBIfam" id="TIGR03025">
    <property type="entry name" value="EPS_sugtrans"/>
    <property type="match status" value="1"/>
</dbReference>
<comment type="subcellular location">
    <subcellularLocation>
        <location evidence="1">Membrane</location>
        <topology evidence="1">Multi-pass membrane protein</topology>
    </subcellularLocation>
</comment>
<evidence type="ECO:0000313" key="9">
    <source>
        <dbReference type="EMBL" id="WOX04845.1"/>
    </source>
</evidence>
<dbReference type="GO" id="GO:0009242">
    <property type="term" value="P:colanic acid biosynthetic process"/>
    <property type="evidence" value="ECO:0007669"/>
    <property type="project" value="TreeGrafter"/>
</dbReference>
<dbReference type="SUPFAM" id="SSF51735">
    <property type="entry name" value="NAD(P)-binding Rossmann-fold domains"/>
    <property type="match status" value="1"/>
</dbReference>
<evidence type="ECO:0000256" key="6">
    <source>
        <dbReference type="ARBA" id="ARBA00023136"/>
    </source>
</evidence>
<evidence type="ECO:0000256" key="5">
    <source>
        <dbReference type="ARBA" id="ARBA00022989"/>
    </source>
</evidence>
<gene>
    <name evidence="9" type="ORF">R5R33_14005</name>
</gene>
<feature type="transmembrane region" description="Helical" evidence="7">
    <location>
        <begin position="49"/>
        <end position="70"/>
    </location>
</feature>
<evidence type="ECO:0000256" key="1">
    <source>
        <dbReference type="ARBA" id="ARBA00004141"/>
    </source>
</evidence>
<evidence type="ECO:0000256" key="7">
    <source>
        <dbReference type="SAM" id="Phobius"/>
    </source>
</evidence>
<feature type="transmembrane region" description="Helical" evidence="7">
    <location>
        <begin position="82"/>
        <end position="102"/>
    </location>
</feature>
<comment type="similarity">
    <text evidence="2">Belongs to the bacterial sugar transferase family.</text>
</comment>
<dbReference type="RefSeq" id="WP_318953321.1">
    <property type="nucleotide sequence ID" value="NZ_CP137555.1"/>
</dbReference>
<dbReference type="NCBIfam" id="TIGR03023">
    <property type="entry name" value="WcaJ_sugtrans"/>
    <property type="match status" value="1"/>
</dbReference>
<accession>A0AAU0MXB8</accession>
<dbReference type="PANTHER" id="PTHR30576">
    <property type="entry name" value="COLANIC BIOSYNTHESIS UDP-GLUCOSE LIPID CARRIER TRANSFERASE"/>
    <property type="match status" value="1"/>
</dbReference>
<dbReference type="Pfam" id="PF13727">
    <property type="entry name" value="CoA_binding_3"/>
    <property type="match status" value="1"/>
</dbReference>
<dbReference type="InterPro" id="IPR017475">
    <property type="entry name" value="EPS_sugar_tfrase"/>
</dbReference>
<dbReference type="KEGG" id="mpaf:R5R33_14005"/>
<evidence type="ECO:0000259" key="8">
    <source>
        <dbReference type="Pfam" id="PF02397"/>
    </source>
</evidence>
<name>A0AAU0MXB8_9GAMM</name>
<dbReference type="AlphaFoldDB" id="A0AAU0MXB8"/>
<dbReference type="Pfam" id="PF02397">
    <property type="entry name" value="Bac_transf"/>
    <property type="match status" value="1"/>
</dbReference>
<sequence>MGERVVDQGWIRSHQSGLAAVYRLLDMLLILGTLIVCCQFFDIAVSKDWLIAGLVAAVAFAFMAESLNLYRSWRADSYLHMFSSTAISWLAVCLLLLVISYFSKNAHIFSRLAVGCWFLGTLALLAGWRFAFRQILFYLRTHDHNTRSAVVIGVTDSGIRLFRDLAHEPQLGIRVKGFYRVPGSDACGQAFGLVGNVPVMGDVTAAVAAAKAGELDLVYIALPMREEPRIAEILHAFADTTATVHVATDLFVNNLLHARFYQVGSTSLLSVHDTPIEGVNSWLKRMEDLVLSSIILLLISPLMLAIAASIKLTSKGPVIFKQHRYGLDGRPIKVWKFRSMTTQDNGDTVVQAKKGDARITPVGAFLRRTSLDELPQFINVLQGRMSIVGPRPHAVAHNEQYRAVVNGYMLRHKVKPGITGWAQVNGWRGETDTVEKMSKRVEHDLQYIRNWSLWLDIRIVWMTLFRGFVGSNAY</sequence>
<evidence type="ECO:0000256" key="4">
    <source>
        <dbReference type="ARBA" id="ARBA00022692"/>
    </source>
</evidence>
<proteinExistence type="inferred from homology"/>
<keyword evidence="3 9" id="KW-0808">Transferase</keyword>
<evidence type="ECO:0000313" key="10">
    <source>
        <dbReference type="Proteomes" id="UP001302477"/>
    </source>
</evidence>
<evidence type="ECO:0000256" key="3">
    <source>
        <dbReference type="ARBA" id="ARBA00022679"/>
    </source>
</evidence>
<keyword evidence="5 7" id="KW-1133">Transmembrane helix</keyword>